<feature type="chain" id="PRO_5030016415" evidence="1">
    <location>
        <begin position="23"/>
        <end position="236"/>
    </location>
</feature>
<dbReference type="AlphaFoldDB" id="A0A0Q0FQG9"/>
<keyword evidence="1" id="KW-0732">Signal</keyword>
<gene>
    <name evidence="2" type="ORF">ALP44_00279</name>
</gene>
<dbReference type="EMBL" id="RBTL01000030">
    <property type="protein sequence ID" value="RMT74824.1"/>
    <property type="molecule type" value="Genomic_DNA"/>
</dbReference>
<dbReference type="RefSeq" id="WP_017682823.1">
    <property type="nucleotide sequence ID" value="NZ_BQUM01000017.1"/>
</dbReference>
<evidence type="ECO:0000313" key="3">
    <source>
        <dbReference type="Proteomes" id="UP000282636"/>
    </source>
</evidence>
<proteinExistence type="predicted"/>
<dbReference type="Gene3D" id="2.60.40.10">
    <property type="entry name" value="Immunoglobulins"/>
    <property type="match status" value="1"/>
</dbReference>
<reference evidence="2 3" key="1">
    <citation type="submission" date="2018-08" db="EMBL/GenBank/DDBJ databases">
        <title>Recombination of ecologically and evolutionarily significant loci maintains genetic cohesion in the Pseudomonas syringae species complex.</title>
        <authorList>
            <person name="Dillon M."/>
            <person name="Thakur S."/>
            <person name="Almeida R.N.D."/>
            <person name="Weir B.S."/>
            <person name="Guttman D.S."/>
        </authorList>
    </citation>
    <scope>NUCLEOTIDE SEQUENCE [LARGE SCALE GENOMIC DNA]</scope>
    <source>
        <strain evidence="2 3">ICMP 3934</strain>
    </source>
</reference>
<organism evidence="2 3">
    <name type="scientific">Pseudomonas syringae pv. theae</name>
    <dbReference type="NCBI Taxonomy" id="103985"/>
    <lineage>
        <taxon>Bacteria</taxon>
        <taxon>Pseudomonadati</taxon>
        <taxon>Pseudomonadota</taxon>
        <taxon>Gammaproteobacteria</taxon>
        <taxon>Pseudomonadales</taxon>
        <taxon>Pseudomonadaceae</taxon>
        <taxon>Pseudomonas</taxon>
        <taxon>Pseudomonas syringae</taxon>
    </lineage>
</organism>
<name>A0A0Q0FQG9_PSESX</name>
<comment type="caution">
    <text evidence="2">The sequence shown here is derived from an EMBL/GenBank/DDBJ whole genome shotgun (WGS) entry which is preliminary data.</text>
</comment>
<sequence length="236" mass="25998">MKPPVHLLGTLVGLWLSSAADASVTLYPASLKVLPAPSSKNQFKIYSKSDSVQYLNVYVTHVINPATAEEKELPVSISNKQHLSASPQTIVLPPGGEQTIHLQMTSPPRQETVYRVFVESRARDEKVPVDKTSDTTRSTGLRWSVLAYCPPLHPVSDIRLNLKSRLIENAGNIHAWIKDISVCSDHSEESCTKATIATTLLPGSRLSIPLNGSPVNHVVVNYQTKDSAVHSRRWDF</sequence>
<dbReference type="Gene3D" id="2.60.40.3970">
    <property type="match status" value="1"/>
</dbReference>
<dbReference type="InterPro" id="IPR013783">
    <property type="entry name" value="Ig-like_fold"/>
</dbReference>
<evidence type="ECO:0000313" key="2">
    <source>
        <dbReference type="EMBL" id="RMT74824.1"/>
    </source>
</evidence>
<evidence type="ECO:0000256" key="1">
    <source>
        <dbReference type="SAM" id="SignalP"/>
    </source>
</evidence>
<feature type="signal peptide" evidence="1">
    <location>
        <begin position="1"/>
        <end position="22"/>
    </location>
</feature>
<protein>
    <submittedName>
        <fullName evidence="2">Periplasmic chaperone protein</fullName>
    </submittedName>
</protein>
<accession>A0A0Q0FQG9</accession>
<dbReference type="Proteomes" id="UP000282636">
    <property type="component" value="Unassembled WGS sequence"/>
</dbReference>